<dbReference type="RefSeq" id="WP_051966281.1">
    <property type="nucleotide sequence ID" value="NZ_CP045798.1"/>
</dbReference>
<dbReference type="OrthoDB" id="5421115at2"/>
<accession>A0A7G6E6J0</accession>
<dbReference type="EMBL" id="CP045798">
    <property type="protein sequence ID" value="QNB47694.1"/>
    <property type="molecule type" value="Genomic_DNA"/>
</dbReference>
<dbReference type="Pfam" id="PF04341">
    <property type="entry name" value="DUF485"/>
    <property type="match status" value="1"/>
</dbReference>
<keyword evidence="1" id="KW-0812">Transmembrane</keyword>
<feature type="transmembrane region" description="Helical" evidence="1">
    <location>
        <begin position="21"/>
        <end position="43"/>
    </location>
</feature>
<sequence>MSFHGSVMKWQEDKASLIKTHLGLWLFFLYAFVYGGFILINITAPKLMAVDVGPLNVAIVYGFGLIIFALFLALFYNSVSSGAEKIFREENHALQKEDAL</sequence>
<keyword evidence="1" id="KW-0472">Membrane</keyword>
<reference evidence="2 3" key="1">
    <citation type="journal article" date="2019" name="Front. Microbiol.">
        <title>Thermoanaerosceptrum fracticalcis gen. nov. sp. nov., a Novel Fumarate-Fermenting Microorganism From a Deep Fractured Carbonate Aquifer of the US Great Basin.</title>
        <authorList>
            <person name="Hamilton-Brehm S.D."/>
            <person name="Stewart L.E."/>
            <person name="Zavarin M."/>
            <person name="Caldwell M."/>
            <person name="Lawson P.A."/>
            <person name="Onstott T.C."/>
            <person name="Grzymski J."/>
            <person name="Neveux I."/>
            <person name="Lollar B.S."/>
            <person name="Russell C.E."/>
            <person name="Moser D.P."/>
        </authorList>
    </citation>
    <scope>NUCLEOTIDE SEQUENCE [LARGE SCALE GENOMIC DNA]</scope>
    <source>
        <strain evidence="2 3">DRI-13</strain>
    </source>
</reference>
<gene>
    <name evidence="2" type="ORF">BR63_16310</name>
</gene>
<dbReference type="InterPro" id="IPR007436">
    <property type="entry name" value="DUF485"/>
</dbReference>
<protein>
    <submittedName>
        <fullName evidence="2">DUF485 domain-containing protein</fullName>
    </submittedName>
</protein>
<proteinExistence type="predicted"/>
<evidence type="ECO:0000313" key="3">
    <source>
        <dbReference type="Proteomes" id="UP000515847"/>
    </source>
</evidence>
<organism evidence="2 3">
    <name type="scientific">Thermanaerosceptrum fracticalcis</name>
    <dbReference type="NCBI Taxonomy" id="1712410"/>
    <lineage>
        <taxon>Bacteria</taxon>
        <taxon>Bacillati</taxon>
        <taxon>Bacillota</taxon>
        <taxon>Clostridia</taxon>
        <taxon>Eubacteriales</taxon>
        <taxon>Peptococcaceae</taxon>
        <taxon>Thermanaerosceptrum</taxon>
    </lineage>
</organism>
<evidence type="ECO:0000313" key="2">
    <source>
        <dbReference type="EMBL" id="QNB47694.1"/>
    </source>
</evidence>
<keyword evidence="3" id="KW-1185">Reference proteome</keyword>
<dbReference type="Proteomes" id="UP000515847">
    <property type="component" value="Chromosome"/>
</dbReference>
<dbReference type="AlphaFoldDB" id="A0A7G6E6J0"/>
<evidence type="ECO:0000256" key="1">
    <source>
        <dbReference type="SAM" id="Phobius"/>
    </source>
</evidence>
<dbReference type="KEGG" id="tfr:BR63_16310"/>
<name>A0A7G6E6J0_THEFR</name>
<feature type="transmembrane region" description="Helical" evidence="1">
    <location>
        <begin position="55"/>
        <end position="76"/>
    </location>
</feature>
<keyword evidence="1" id="KW-1133">Transmembrane helix</keyword>